<dbReference type="EMBL" id="SRMI01000010">
    <property type="protein sequence ID" value="TVY62640.1"/>
    <property type="molecule type" value="Genomic_DNA"/>
</dbReference>
<evidence type="ECO:0000313" key="2">
    <source>
        <dbReference type="EMBL" id="TVY62640.1"/>
    </source>
</evidence>
<dbReference type="SUPFAM" id="SSF82171">
    <property type="entry name" value="DPP6 N-terminal domain-like"/>
    <property type="match status" value="1"/>
</dbReference>
<proteinExistence type="predicted"/>
<dbReference type="Gene3D" id="2.120.10.30">
    <property type="entry name" value="TolB, C-terminal domain"/>
    <property type="match status" value="1"/>
</dbReference>
<organism evidence="2 3">
    <name type="scientific">Fusarium oxysporum f. sp. cubense</name>
    <dbReference type="NCBI Taxonomy" id="61366"/>
    <lineage>
        <taxon>Eukaryota</taxon>
        <taxon>Fungi</taxon>
        <taxon>Dikarya</taxon>
        <taxon>Ascomycota</taxon>
        <taxon>Pezizomycotina</taxon>
        <taxon>Sordariomycetes</taxon>
        <taxon>Hypocreomycetidae</taxon>
        <taxon>Hypocreales</taxon>
        <taxon>Nectriaceae</taxon>
        <taxon>Fusarium</taxon>
        <taxon>Fusarium oxysporum species complex</taxon>
    </lineage>
</organism>
<gene>
    <name evidence="2" type="ORF">Focb16_v004352</name>
</gene>
<keyword evidence="1" id="KW-0732">Signal</keyword>
<dbReference type="AlphaFoldDB" id="A0A559KSB5"/>
<dbReference type="Proteomes" id="UP000320707">
    <property type="component" value="Unassembled WGS sequence"/>
</dbReference>
<accession>A0A559KSB5</accession>
<protein>
    <recommendedName>
        <fullName evidence="4">Saponin hydrolase</fullName>
    </recommendedName>
</protein>
<name>A0A559KSB5_FUSOC</name>
<comment type="caution">
    <text evidence="2">The sequence shown here is derived from an EMBL/GenBank/DDBJ whole genome shotgun (WGS) entry which is preliminary data.</text>
</comment>
<evidence type="ECO:0000256" key="1">
    <source>
        <dbReference type="SAM" id="SignalP"/>
    </source>
</evidence>
<dbReference type="InterPro" id="IPR011042">
    <property type="entry name" value="6-blade_b-propeller_TolB-like"/>
</dbReference>
<evidence type="ECO:0000313" key="3">
    <source>
        <dbReference type="Proteomes" id="UP000320707"/>
    </source>
</evidence>
<feature type="chain" id="PRO_5021738488" description="Saponin hydrolase" evidence="1">
    <location>
        <begin position="20"/>
        <end position="623"/>
    </location>
</feature>
<reference evidence="2 3" key="1">
    <citation type="journal article" date="2019" name="Microbiol. Resour. Announc.">
        <title>High-quality draft genome sequence of Fusarium oxysporum f. sp. cubense strain 160527, a causal agent of Panama disease.</title>
        <authorList>
            <person name="Asai S."/>
            <person name="Ayukawa Y."/>
            <person name="Gan P."/>
            <person name="Masuda S."/>
            <person name="Komatsu K."/>
            <person name="Shirasu K."/>
            <person name="Arie T."/>
        </authorList>
    </citation>
    <scope>NUCLEOTIDE SEQUENCE [LARGE SCALE GENOMIC DNA]</scope>
    <source>
        <strain evidence="2 3">160527</strain>
    </source>
</reference>
<sequence>MAPFLIALAIGTLVNLAQAVPSTSVAIPAPPDPEPIEVVELPLPPVADRAPGACTSKINPKGTGCISRPVGEFQAGDFTSDGNHVIVNVEFVGALAGTTSIYDGEHAILVKADGKKFPNGDPWKCLTCGVPAKNAQGLYPEFDYPHVFRSGTKALWGHNIIECGAKLESEKCTSMNTRIYPLYWPNKADGSGIGGIPRELRIHPDGVHIGFSSFTAQGGQLSFIGRLKFNPNPMTGDPLVPRYDIVNVNMLVDPKGTGRYSSSGSKLKIHTDTIAVAELRGFSGAGDEVLYIAPSVEANNMDVFATHLQTGITRRLTTHPEYVDPIAFSADNQWIIIMDTRGSNRLMWAGGMRGIPPLVDLVTVGGLAAARNNRKRRFFQPILLDRYGDRGSYFGQRVNPEESQEGSIGDPNWNGRADPAFSLDGTKIVYWQDLVVSPACGGSNPLPCPISTAQGRREYRLMLAKLKSRSPKEPVPIFQVNDKIPWATPYSPGDAYPKPHSLEAGGYTLDGKVSGHAEVSLAADDSGRIINVVANYTNYSDYKEYIINGSENITNKFHPDNPWINDIHWYSDLAGTGAEEATKKTTKEGFHLQIEITVNDFQADGKLITTIDGVSYEPPANGT</sequence>
<evidence type="ECO:0008006" key="4">
    <source>
        <dbReference type="Google" id="ProtNLM"/>
    </source>
</evidence>
<feature type="signal peptide" evidence="1">
    <location>
        <begin position="1"/>
        <end position="19"/>
    </location>
</feature>